<dbReference type="InterPro" id="IPR011990">
    <property type="entry name" value="TPR-like_helical_dom_sf"/>
</dbReference>
<dbReference type="Pfam" id="PF25058">
    <property type="entry name" value="ARM_TT21"/>
    <property type="match status" value="1"/>
</dbReference>
<accession>A0ABN8IZQ0</accession>
<evidence type="ECO:0000256" key="5">
    <source>
        <dbReference type="ARBA" id="ARBA00022803"/>
    </source>
</evidence>
<keyword evidence="8" id="KW-0175">Coiled coil</keyword>
<dbReference type="Gene3D" id="3.40.630.30">
    <property type="match status" value="1"/>
</dbReference>
<evidence type="ECO:0000256" key="2">
    <source>
        <dbReference type="ARBA" id="ARBA00010935"/>
    </source>
</evidence>
<evidence type="ECO:0000256" key="4">
    <source>
        <dbReference type="ARBA" id="ARBA00022737"/>
    </source>
</evidence>
<proteinExistence type="inferred from homology"/>
<evidence type="ECO:0000256" key="6">
    <source>
        <dbReference type="ARBA" id="ARBA00031876"/>
    </source>
</evidence>
<dbReference type="Gene3D" id="1.25.40.10">
    <property type="entry name" value="Tetratricopeptide repeat domain"/>
    <property type="match status" value="3"/>
</dbReference>
<feature type="repeat" description="TPR" evidence="7">
    <location>
        <begin position="167"/>
        <end position="200"/>
    </location>
</feature>
<sequence length="711" mass="80148">MTEFREAIIDYEKKGKAITLLHTNVPQEFQGKGVGKILAKYAFDYALENSLEEAIQEIAYTSEEGRLLIARAALALKKGDVDNAIDILNEVKPGQPYYFQAHSKMAHIYLKEKRDRAKFTACFKEIVSNHPMADAHTMMGDAYMSIHEPMQAVDSYEMALKGNPKDMQLLRKLGTALVKMHDYDRAIQHYENSCQMLNNEEMNFEYLELLIKLKKYDKVDATISSELNQLRNKEKDVASLRRRIRLLLTQAKGRELKDPNAGNTALILAEAKDLQMSIVKRTEIDSRGDLQEERQRLASILCSLAKAKSSKEPGVAASLYSEALIHSPRDADILLSLAKLYAHMNNPERCEQTCAVLLNTDPNNESAAVMMADLAFRKVDFETAQRHLSQILSVKPTSWEALAQLIEVQWRRGKLAEAEQALDTAKESLENLEDPGYNYCAGLCSLYSGKVNAALRQLNVARRSPLWGRSAARRMALLCLSQHAPDALAEHSDTRLLALKTAEKLLSEVEPAEKRSLQALLQLANKQKSQAERVLQELLPLAAEDGNQDDPYLILAIANAYNITKQPTRAKNILKRTIASIPWTPEKADGLERCWLEVAEGQVNSSRLDAAKELLTKILNHNNSCATAYQYLGYIAEKEQNYKSAAHNYDNAWTHSGKTDLAVGYKLAHAYLKLKKYPECIIVSRHILKVHPEYPKIRKEIMDKAKANLRT</sequence>
<evidence type="ECO:0000313" key="10">
    <source>
        <dbReference type="EMBL" id="CAH2071598.1"/>
    </source>
</evidence>
<evidence type="ECO:0000256" key="1">
    <source>
        <dbReference type="ARBA" id="ARBA00006233"/>
    </source>
</evidence>
<dbReference type="PROSITE" id="PS51729">
    <property type="entry name" value="GNAT_YJDJ"/>
    <property type="match status" value="1"/>
</dbReference>
<evidence type="ECO:0000256" key="8">
    <source>
        <dbReference type="SAM" id="Coils"/>
    </source>
</evidence>
<dbReference type="InterPro" id="IPR016181">
    <property type="entry name" value="Acyl_CoA_acyltransferase"/>
</dbReference>
<evidence type="ECO:0000256" key="7">
    <source>
        <dbReference type="PROSITE-ProRule" id="PRU00339"/>
    </source>
</evidence>
<dbReference type="Proteomes" id="UP000837857">
    <property type="component" value="Chromosome 6"/>
</dbReference>
<dbReference type="EMBL" id="OW152818">
    <property type="protein sequence ID" value="CAH2071598.1"/>
    <property type="molecule type" value="Genomic_DNA"/>
</dbReference>
<dbReference type="InterPro" id="IPR056835">
    <property type="entry name" value="ARM_TT21_5th"/>
</dbReference>
<gene>
    <name evidence="10" type="ORF">IPOD504_LOCUS15188</name>
</gene>
<dbReference type="InterPro" id="IPR019734">
    <property type="entry name" value="TPR_rpt"/>
</dbReference>
<protein>
    <recommendedName>
        <fullName evidence="3">Protein NATD1</fullName>
    </recommendedName>
    <alternativeName>
        <fullName evidence="6">N-acetyltransferase domain-containing protein 1</fullName>
    </alternativeName>
</protein>
<dbReference type="PANTHER" id="PTHR14699">
    <property type="entry name" value="STI2 PROTEIN-RELATED"/>
    <property type="match status" value="1"/>
</dbReference>
<evidence type="ECO:0000313" key="11">
    <source>
        <dbReference type="Proteomes" id="UP000837857"/>
    </source>
</evidence>
<keyword evidence="4" id="KW-0677">Repeat</keyword>
<dbReference type="SMART" id="SM00028">
    <property type="entry name" value="TPR"/>
    <property type="match status" value="9"/>
</dbReference>
<dbReference type="Pfam" id="PF25063">
    <property type="entry name" value="ARM_TT21_C"/>
    <property type="match status" value="1"/>
</dbReference>
<dbReference type="SUPFAM" id="SSF55729">
    <property type="entry name" value="Acyl-CoA N-acyltransferases (Nat)"/>
    <property type="match status" value="1"/>
</dbReference>
<dbReference type="InterPro" id="IPR056836">
    <property type="entry name" value="ARM_TT21_4th"/>
</dbReference>
<comment type="similarity">
    <text evidence="2">Belongs to the TTC21 family.</text>
</comment>
<keyword evidence="11" id="KW-1185">Reference proteome</keyword>
<comment type="similarity">
    <text evidence="1">Belongs to the NATD1 family.</text>
</comment>
<feature type="coiled-coil region" evidence="8">
    <location>
        <begin position="180"/>
        <end position="250"/>
    </location>
</feature>
<feature type="non-terminal residue" evidence="10">
    <location>
        <position position="711"/>
    </location>
</feature>
<name>A0ABN8IZQ0_9NEOP</name>
<dbReference type="SUPFAM" id="SSF48452">
    <property type="entry name" value="TPR-like"/>
    <property type="match status" value="3"/>
</dbReference>
<feature type="repeat" description="TPR" evidence="7">
    <location>
        <begin position="133"/>
        <end position="166"/>
    </location>
</feature>
<dbReference type="Pfam" id="PF25064">
    <property type="entry name" value="ARM_TT21_5th"/>
    <property type="match status" value="1"/>
</dbReference>
<organism evidence="10 11">
    <name type="scientific">Iphiclides podalirius</name>
    <name type="common">scarce swallowtail</name>
    <dbReference type="NCBI Taxonomy" id="110791"/>
    <lineage>
        <taxon>Eukaryota</taxon>
        <taxon>Metazoa</taxon>
        <taxon>Ecdysozoa</taxon>
        <taxon>Arthropoda</taxon>
        <taxon>Hexapoda</taxon>
        <taxon>Insecta</taxon>
        <taxon>Pterygota</taxon>
        <taxon>Neoptera</taxon>
        <taxon>Endopterygota</taxon>
        <taxon>Lepidoptera</taxon>
        <taxon>Glossata</taxon>
        <taxon>Ditrysia</taxon>
        <taxon>Papilionoidea</taxon>
        <taxon>Papilionidae</taxon>
        <taxon>Papilioninae</taxon>
        <taxon>Iphiclides</taxon>
    </lineage>
</organism>
<dbReference type="InterPro" id="IPR040364">
    <property type="entry name" value="TTC21A/TTC21B"/>
</dbReference>
<dbReference type="Pfam" id="PF25068">
    <property type="entry name" value="ARM_TT21_4th"/>
    <property type="match status" value="1"/>
</dbReference>
<dbReference type="InterPro" id="IPR056834">
    <property type="entry name" value="ARM_TT21_C"/>
</dbReference>
<reference evidence="10" key="1">
    <citation type="submission" date="2022-03" db="EMBL/GenBank/DDBJ databases">
        <authorList>
            <person name="Martin H S."/>
        </authorList>
    </citation>
    <scope>NUCLEOTIDE SEQUENCE</scope>
</reference>
<keyword evidence="5 7" id="KW-0802">TPR repeat</keyword>
<evidence type="ECO:0000259" key="9">
    <source>
        <dbReference type="PROSITE" id="PS51729"/>
    </source>
</evidence>
<feature type="domain" description="N-acetyltransferase" evidence="9">
    <location>
        <begin position="1"/>
        <end position="83"/>
    </location>
</feature>
<dbReference type="PROSITE" id="PS50005">
    <property type="entry name" value="TPR"/>
    <property type="match status" value="2"/>
</dbReference>
<dbReference type="PANTHER" id="PTHR14699:SF0">
    <property type="entry name" value="TETRATRICOPEPTIDE REPEAT PROTEIN 21 HOMOLOG"/>
    <property type="match status" value="1"/>
</dbReference>
<evidence type="ECO:0000256" key="3">
    <source>
        <dbReference type="ARBA" id="ARBA00020243"/>
    </source>
</evidence>
<dbReference type="InterPro" id="IPR031165">
    <property type="entry name" value="GNAT_YJDJ"/>
</dbReference>